<keyword evidence="10" id="KW-1185">Reference proteome</keyword>
<dbReference type="SUPFAM" id="SSF53649">
    <property type="entry name" value="Alkaline phosphatase-like"/>
    <property type="match status" value="1"/>
</dbReference>
<dbReference type="EMBL" id="LBNE01000002">
    <property type="protein sequence ID" value="KKO72278.1"/>
    <property type="molecule type" value="Genomic_DNA"/>
</dbReference>
<evidence type="ECO:0000313" key="9">
    <source>
        <dbReference type="EMBL" id="RZS70413.1"/>
    </source>
</evidence>
<evidence type="ECO:0000256" key="6">
    <source>
        <dbReference type="SAM" id="Phobius"/>
    </source>
</evidence>
<keyword evidence="5 6" id="KW-0472">Membrane</keyword>
<accession>A0A171KTR1</accession>
<feature type="transmembrane region" description="Helical" evidence="6">
    <location>
        <begin position="40"/>
        <end position="66"/>
    </location>
</feature>
<reference evidence="8 10" key="1">
    <citation type="submission" date="2015-04" db="EMBL/GenBank/DDBJ databases">
        <title>Genome sequence of Kerstersia gyiorum CG1.</title>
        <authorList>
            <person name="Greninger A.L."/>
            <person name="Kozyreva V."/>
            <person name="Chaturvedi V."/>
        </authorList>
    </citation>
    <scope>NUCLEOTIDE SEQUENCE [LARGE SCALE GENOMIC DNA]</scope>
    <source>
        <strain evidence="8 10">CG1</strain>
    </source>
</reference>
<dbReference type="Gene3D" id="3.30.1120.80">
    <property type="match status" value="1"/>
</dbReference>
<evidence type="ECO:0000256" key="1">
    <source>
        <dbReference type="ARBA" id="ARBA00004651"/>
    </source>
</evidence>
<keyword evidence="4 6" id="KW-1133">Transmembrane helix</keyword>
<evidence type="ECO:0000259" key="7">
    <source>
        <dbReference type="Pfam" id="PF00884"/>
    </source>
</evidence>
<dbReference type="InterPro" id="IPR017850">
    <property type="entry name" value="Alkaline_phosphatase_core_sf"/>
</dbReference>
<evidence type="ECO:0000256" key="4">
    <source>
        <dbReference type="ARBA" id="ARBA00022989"/>
    </source>
</evidence>
<dbReference type="GO" id="GO:0005886">
    <property type="term" value="C:plasma membrane"/>
    <property type="evidence" value="ECO:0007669"/>
    <property type="project" value="UniProtKB-SubCell"/>
</dbReference>
<name>A0A171KTR1_9BURK</name>
<dbReference type="Proteomes" id="UP000078084">
    <property type="component" value="Unassembled WGS sequence"/>
</dbReference>
<proteinExistence type="predicted"/>
<evidence type="ECO:0000313" key="11">
    <source>
        <dbReference type="Proteomes" id="UP000292039"/>
    </source>
</evidence>
<reference evidence="9 11" key="2">
    <citation type="submission" date="2019-02" db="EMBL/GenBank/DDBJ databases">
        <title>Genomic Encyclopedia of Type Strains, Phase IV (KMG-IV): sequencing the most valuable type-strain genomes for metagenomic binning, comparative biology and taxonomic classification.</title>
        <authorList>
            <person name="Goeker M."/>
        </authorList>
    </citation>
    <scope>NUCLEOTIDE SEQUENCE [LARGE SCALE GENOMIC DNA]</scope>
    <source>
        <strain evidence="9 11">DSM 16618</strain>
    </source>
</reference>
<dbReference type="Gene3D" id="3.40.720.10">
    <property type="entry name" value="Alkaline Phosphatase, subunit A"/>
    <property type="match status" value="1"/>
</dbReference>
<keyword evidence="3 6" id="KW-0812">Transmembrane</keyword>
<dbReference type="Proteomes" id="UP000292039">
    <property type="component" value="Unassembled WGS sequence"/>
</dbReference>
<evidence type="ECO:0000313" key="10">
    <source>
        <dbReference type="Proteomes" id="UP000078084"/>
    </source>
</evidence>
<organism evidence="8 10">
    <name type="scientific">Kerstersia gyiorum</name>
    <dbReference type="NCBI Taxonomy" id="206506"/>
    <lineage>
        <taxon>Bacteria</taxon>
        <taxon>Pseudomonadati</taxon>
        <taxon>Pseudomonadota</taxon>
        <taxon>Betaproteobacteria</taxon>
        <taxon>Burkholderiales</taxon>
        <taxon>Alcaligenaceae</taxon>
        <taxon>Kerstersia</taxon>
    </lineage>
</organism>
<gene>
    <name evidence="8" type="ORF">AAV32_03925</name>
    <name evidence="9" type="ORF">EV679_1820</name>
</gene>
<dbReference type="PANTHER" id="PTHR47371:SF3">
    <property type="entry name" value="PHOSPHOGLYCEROL TRANSFERASE I"/>
    <property type="match status" value="1"/>
</dbReference>
<evidence type="ECO:0000313" key="8">
    <source>
        <dbReference type="EMBL" id="KKO72278.1"/>
    </source>
</evidence>
<dbReference type="STRING" id="206506.AAV32_03925"/>
<keyword evidence="2" id="KW-1003">Cell membrane</keyword>
<dbReference type="EMBL" id="SGWZ01000002">
    <property type="protein sequence ID" value="RZS70413.1"/>
    <property type="molecule type" value="Genomic_DNA"/>
</dbReference>
<dbReference type="PANTHER" id="PTHR47371">
    <property type="entry name" value="LIPOTEICHOIC ACID SYNTHASE"/>
    <property type="match status" value="1"/>
</dbReference>
<dbReference type="GO" id="GO:0016740">
    <property type="term" value="F:transferase activity"/>
    <property type="evidence" value="ECO:0007669"/>
    <property type="project" value="UniProtKB-KW"/>
</dbReference>
<dbReference type="RefSeq" id="WP_068367890.1">
    <property type="nucleotide sequence ID" value="NZ_CBCSEB010000001.1"/>
</dbReference>
<dbReference type="AlphaFoldDB" id="A0A171KTR1"/>
<feature type="domain" description="Sulfatase N-terminal" evidence="7">
    <location>
        <begin position="272"/>
        <end position="540"/>
    </location>
</feature>
<comment type="subcellular location">
    <subcellularLocation>
        <location evidence="1">Cell membrane</location>
        <topology evidence="1">Multi-pass membrane protein</topology>
    </subcellularLocation>
</comment>
<dbReference type="PATRIC" id="fig|206506.3.peg.852"/>
<feature type="transmembrane region" description="Helical" evidence="6">
    <location>
        <begin position="161"/>
        <end position="179"/>
    </location>
</feature>
<feature type="transmembrane region" description="Helical" evidence="6">
    <location>
        <begin position="129"/>
        <end position="149"/>
    </location>
</feature>
<protein>
    <submittedName>
        <fullName evidence="9">Phosphoglycerol transferase MdoB-like AlkP superfamily enzyme</fullName>
    </submittedName>
    <submittedName>
        <fullName evidence="8">Sulfatase</fullName>
    </submittedName>
</protein>
<dbReference type="Pfam" id="PF00884">
    <property type="entry name" value="Sulfatase"/>
    <property type="match status" value="1"/>
</dbReference>
<feature type="transmembrane region" description="Helical" evidence="6">
    <location>
        <begin position="78"/>
        <end position="98"/>
    </location>
</feature>
<dbReference type="CDD" id="cd16015">
    <property type="entry name" value="LTA_synthase"/>
    <property type="match status" value="1"/>
</dbReference>
<dbReference type="InterPro" id="IPR050448">
    <property type="entry name" value="OpgB/LTA_synthase_biosynth"/>
</dbReference>
<keyword evidence="9" id="KW-0808">Transferase</keyword>
<sequence>MLKLTVRFLIASLILFLVSRTGLALWQWDRVSAVQDFWRIWLGGLRIDLAMLGMLAALPLFLSPWLGHSPRATRWTAIWFRVCWLLLAIMEAATPQFLAEYDTRPNRLFFIYLVYPEEVLSMLWTGYKLSVGGAIIGVAAMLWIGFKLFPLNALPDARRAWGWRPVLSVVFAALAFISIRGTLQHRPINPSTVAFANDAMVNALALNSFYSVTYAAYRMKDERSAESLYGDMAPEEAIAIVRTTADLPATPDNPAIPTLHRQQASLTVDKPRNLVLIVEESLGAQFVGSLGGQNLTPELDALAQEGWFFTRTYATGTRSVRGLEALTTGFPPTPAEAVVKMPNAQTGFFTLAELLGRQGYGSRFLYGGEAHFDNMRGFFLGNGFDEVVDLPRFSTKPEFVGSWGASDEDMFKELDHLLMQQRGKPEFILAFSVSNHSPWEYPEGRITPDGEPDTVENTVRYADWALGRFFETARTRPYWDDTVFLVVADHDARVYGATDIPVERFHIPALILGGSIAPRTDDRLISQIDLPPTLLSLIGISSEHPMIGSDLTVRSPGRAIMQFGDNYGYLRGDQLLVLRPNRDPQQYRWTPEGQEAVSTDSELAHIARGHVVWPSWAYRERSYHLPAQ</sequence>
<comment type="caution">
    <text evidence="8">The sequence shown here is derived from an EMBL/GenBank/DDBJ whole genome shotgun (WGS) entry which is preliminary data.</text>
</comment>
<evidence type="ECO:0000256" key="5">
    <source>
        <dbReference type="ARBA" id="ARBA00023136"/>
    </source>
</evidence>
<evidence type="ECO:0000256" key="2">
    <source>
        <dbReference type="ARBA" id="ARBA00022475"/>
    </source>
</evidence>
<dbReference type="InterPro" id="IPR000917">
    <property type="entry name" value="Sulfatase_N"/>
</dbReference>
<evidence type="ECO:0000256" key="3">
    <source>
        <dbReference type="ARBA" id="ARBA00022692"/>
    </source>
</evidence>